<dbReference type="OrthoDB" id="6118221at2759"/>
<dbReference type="SMART" id="SM00034">
    <property type="entry name" value="CLECT"/>
    <property type="match status" value="1"/>
</dbReference>
<dbReference type="AlphaFoldDB" id="A0A8S3VPV0"/>
<proteinExistence type="predicted"/>
<evidence type="ECO:0000313" key="3">
    <source>
        <dbReference type="EMBL" id="CAG2257444.1"/>
    </source>
</evidence>
<dbReference type="InterPro" id="IPR016187">
    <property type="entry name" value="CTDL_fold"/>
</dbReference>
<keyword evidence="1" id="KW-0472">Membrane</keyword>
<dbReference type="SUPFAM" id="SSF56436">
    <property type="entry name" value="C-type lectin-like"/>
    <property type="match status" value="1"/>
</dbReference>
<accession>A0A8S3VPV0</accession>
<dbReference type="Gene3D" id="3.10.100.10">
    <property type="entry name" value="Mannose-Binding Protein A, subunit A"/>
    <property type="match status" value="1"/>
</dbReference>
<name>A0A8S3VPV0_MYTED</name>
<keyword evidence="1" id="KW-1133">Transmembrane helix</keyword>
<keyword evidence="4" id="KW-1185">Reference proteome</keyword>
<sequence length="232" mass="26868">MEIKSSVLVVCLRSGIFMMLLFIHKTDTKDLKLQLQYDYKFSLNLTRTLTSSTVIQCARECIGQNQTGSASYYDGDCFCHSNVFTSKDDADLIIGAVYIKPVTYIEADTDECPDDYHYYRNVSCFRFFDTLVNHGTAVQFCQKLNTTLIKIDSNDKQEHVNQYLDWFPAEFVHIQGYRGLENVEYSWFYDDENEQLEFSNWNQGQPVNDPENGHIVMDIFTGLTLIQSEINI</sequence>
<dbReference type="Proteomes" id="UP000683360">
    <property type="component" value="Unassembled WGS sequence"/>
</dbReference>
<dbReference type="InterPro" id="IPR001304">
    <property type="entry name" value="C-type_lectin-like"/>
</dbReference>
<organism evidence="3 4">
    <name type="scientific">Mytilus edulis</name>
    <name type="common">Blue mussel</name>
    <dbReference type="NCBI Taxonomy" id="6550"/>
    <lineage>
        <taxon>Eukaryota</taxon>
        <taxon>Metazoa</taxon>
        <taxon>Spiralia</taxon>
        <taxon>Lophotrochozoa</taxon>
        <taxon>Mollusca</taxon>
        <taxon>Bivalvia</taxon>
        <taxon>Autobranchia</taxon>
        <taxon>Pteriomorphia</taxon>
        <taxon>Mytilida</taxon>
        <taxon>Mytiloidea</taxon>
        <taxon>Mytilidae</taxon>
        <taxon>Mytilinae</taxon>
        <taxon>Mytilus</taxon>
    </lineage>
</organism>
<gene>
    <name evidence="3" type="ORF">MEDL_68725</name>
</gene>
<evidence type="ECO:0000313" key="4">
    <source>
        <dbReference type="Proteomes" id="UP000683360"/>
    </source>
</evidence>
<comment type="caution">
    <text evidence="3">The sequence shown here is derived from an EMBL/GenBank/DDBJ whole genome shotgun (WGS) entry which is preliminary data.</text>
</comment>
<dbReference type="CDD" id="cd00037">
    <property type="entry name" value="CLECT"/>
    <property type="match status" value="1"/>
</dbReference>
<dbReference type="EMBL" id="CAJPWZ010003329">
    <property type="protein sequence ID" value="CAG2257444.1"/>
    <property type="molecule type" value="Genomic_DNA"/>
</dbReference>
<evidence type="ECO:0000259" key="2">
    <source>
        <dbReference type="SMART" id="SM00034"/>
    </source>
</evidence>
<feature type="domain" description="C-type lectin" evidence="2">
    <location>
        <begin position="112"/>
        <end position="232"/>
    </location>
</feature>
<evidence type="ECO:0000256" key="1">
    <source>
        <dbReference type="SAM" id="Phobius"/>
    </source>
</evidence>
<reference evidence="3" key="1">
    <citation type="submission" date="2021-03" db="EMBL/GenBank/DDBJ databases">
        <authorList>
            <person name="Bekaert M."/>
        </authorList>
    </citation>
    <scope>NUCLEOTIDE SEQUENCE</scope>
</reference>
<feature type="transmembrane region" description="Helical" evidence="1">
    <location>
        <begin position="6"/>
        <end position="23"/>
    </location>
</feature>
<protein>
    <recommendedName>
        <fullName evidence="2">C-type lectin domain-containing protein</fullName>
    </recommendedName>
</protein>
<dbReference type="InterPro" id="IPR016186">
    <property type="entry name" value="C-type_lectin-like/link_sf"/>
</dbReference>
<keyword evidence="1" id="KW-0812">Transmembrane</keyword>